<comment type="caution">
    <text evidence="1">The sequence shown here is derived from an EMBL/GenBank/DDBJ whole genome shotgun (WGS) entry which is preliminary data.</text>
</comment>
<organism evidence="1 2">
    <name type="scientific">Hygrophoropsis aurantiaca</name>
    <dbReference type="NCBI Taxonomy" id="72124"/>
    <lineage>
        <taxon>Eukaryota</taxon>
        <taxon>Fungi</taxon>
        <taxon>Dikarya</taxon>
        <taxon>Basidiomycota</taxon>
        <taxon>Agaricomycotina</taxon>
        <taxon>Agaricomycetes</taxon>
        <taxon>Agaricomycetidae</taxon>
        <taxon>Boletales</taxon>
        <taxon>Coniophorineae</taxon>
        <taxon>Hygrophoropsidaceae</taxon>
        <taxon>Hygrophoropsis</taxon>
    </lineage>
</organism>
<dbReference type="EMBL" id="MU267610">
    <property type="protein sequence ID" value="KAH7914681.1"/>
    <property type="molecule type" value="Genomic_DNA"/>
</dbReference>
<evidence type="ECO:0000313" key="1">
    <source>
        <dbReference type="EMBL" id="KAH7914681.1"/>
    </source>
</evidence>
<gene>
    <name evidence="1" type="ORF">BJ138DRAFT_1143364</name>
</gene>
<protein>
    <submittedName>
        <fullName evidence="1">Replication fork protection component Swi3-domain-containing protein</fullName>
    </submittedName>
</protein>
<name>A0ACB8AMT4_9AGAM</name>
<proteinExistence type="predicted"/>
<sequence length="409" mass="45426">MSLDEIWDAPISPARSENSPNPVKSSTGTQKRSRPSLFLSDSDDELPVTTKSVPPEVDAMFEDMDNDEDLVFKPLAPALDLEALRRNAEAKHAKRATSQPSLTPHQILPSSSPGRDNHDENEGGWASKDKKSGQSGEGDKKERKKLPKLDEERLLGPNGFPQLIKDTKNFRIKGKGHEASDLGRLLQTYQFWAHKMYPKTQFGDTVERVEKLCHSKRMHVALSVWRDEANGLVNGKKPGYDEDDVIDLTSGPEEGLDAPRSDAEEKNASSGPASLPPSSEAEDDYDDFDIDAVIREEEQRLAVMRAANASEPTPQTTSKGTYRSQPTTDSMDIDEDAMWDDLEAFNKSSPPSAPQIDGTRTSEKSVTHDQDEDMWDVVRELEDNETSSTVSIGDTTRATNDEGWDDMYT</sequence>
<keyword evidence="2" id="KW-1185">Reference proteome</keyword>
<accession>A0ACB8AMT4</accession>
<evidence type="ECO:0000313" key="2">
    <source>
        <dbReference type="Proteomes" id="UP000790377"/>
    </source>
</evidence>
<dbReference type="Proteomes" id="UP000790377">
    <property type="component" value="Unassembled WGS sequence"/>
</dbReference>
<reference evidence="1" key="1">
    <citation type="journal article" date="2021" name="New Phytol.">
        <title>Evolutionary innovations through gain and loss of genes in the ectomycorrhizal Boletales.</title>
        <authorList>
            <person name="Wu G."/>
            <person name="Miyauchi S."/>
            <person name="Morin E."/>
            <person name="Kuo A."/>
            <person name="Drula E."/>
            <person name="Varga T."/>
            <person name="Kohler A."/>
            <person name="Feng B."/>
            <person name="Cao Y."/>
            <person name="Lipzen A."/>
            <person name="Daum C."/>
            <person name="Hundley H."/>
            <person name="Pangilinan J."/>
            <person name="Johnson J."/>
            <person name="Barry K."/>
            <person name="LaButti K."/>
            <person name="Ng V."/>
            <person name="Ahrendt S."/>
            <person name="Min B."/>
            <person name="Choi I.G."/>
            <person name="Park H."/>
            <person name="Plett J.M."/>
            <person name="Magnuson J."/>
            <person name="Spatafora J.W."/>
            <person name="Nagy L.G."/>
            <person name="Henrissat B."/>
            <person name="Grigoriev I.V."/>
            <person name="Yang Z.L."/>
            <person name="Xu J."/>
            <person name="Martin F.M."/>
        </authorList>
    </citation>
    <scope>NUCLEOTIDE SEQUENCE</scope>
    <source>
        <strain evidence="1">ATCC 28755</strain>
    </source>
</reference>